<organism evidence="1 2">
    <name type="scientific">Metabacillus herbersteinensis</name>
    <dbReference type="NCBI Taxonomy" id="283816"/>
    <lineage>
        <taxon>Bacteria</taxon>
        <taxon>Bacillati</taxon>
        <taxon>Bacillota</taxon>
        <taxon>Bacilli</taxon>
        <taxon>Bacillales</taxon>
        <taxon>Bacillaceae</taxon>
        <taxon>Metabacillus</taxon>
    </lineage>
</organism>
<gene>
    <name evidence="1" type="ORF">ACFFIX_24885</name>
</gene>
<name>A0ABV6GLJ9_9BACI</name>
<dbReference type="Pfam" id="PF06338">
    <property type="entry name" value="ComK"/>
    <property type="match status" value="1"/>
</dbReference>
<accession>A0ABV6GLJ9</accession>
<dbReference type="RefSeq" id="WP_378938948.1">
    <property type="nucleotide sequence ID" value="NZ_JBHLVO010000039.1"/>
</dbReference>
<reference evidence="1 2" key="1">
    <citation type="submission" date="2024-09" db="EMBL/GenBank/DDBJ databases">
        <authorList>
            <person name="Sun Q."/>
            <person name="Mori K."/>
        </authorList>
    </citation>
    <scope>NUCLEOTIDE SEQUENCE [LARGE SCALE GENOMIC DNA]</scope>
    <source>
        <strain evidence="1 2">CCM 7228</strain>
    </source>
</reference>
<keyword evidence="2" id="KW-1185">Reference proteome</keyword>
<dbReference type="Proteomes" id="UP001589854">
    <property type="component" value="Unassembled WGS sequence"/>
</dbReference>
<evidence type="ECO:0000313" key="2">
    <source>
        <dbReference type="Proteomes" id="UP001589854"/>
    </source>
</evidence>
<sequence>MDKIKVDVIEKYEANRMTMAVLPYKYGKNVMAQVLECENEFIVKRRPMEVIDRSCRYYGSSYEGRKDGTRELMGITHKPPIVVDPVSTIFLFPTTSSSRPQCAWLSHIYIQHYTSTDLDDTKVIFTTGKEITLPVSVSSFENQLFRTAQLRTIISSRVEEEHRKMNMLLLPREKETNSLYEHIIRELSKK</sequence>
<dbReference type="InterPro" id="IPR010461">
    <property type="entry name" value="ComK"/>
</dbReference>
<dbReference type="PIRSF" id="PIRSF011560">
    <property type="entry name" value="ComK"/>
    <property type="match status" value="1"/>
</dbReference>
<dbReference type="EMBL" id="JBHLVO010000039">
    <property type="protein sequence ID" value="MFC0274568.1"/>
    <property type="molecule type" value="Genomic_DNA"/>
</dbReference>
<comment type="caution">
    <text evidence="1">The sequence shown here is derived from an EMBL/GenBank/DDBJ whole genome shotgun (WGS) entry which is preliminary data.</text>
</comment>
<protein>
    <submittedName>
        <fullName evidence="1">Competence protein ComK</fullName>
    </submittedName>
</protein>
<proteinExistence type="predicted"/>
<evidence type="ECO:0000313" key="1">
    <source>
        <dbReference type="EMBL" id="MFC0274568.1"/>
    </source>
</evidence>